<dbReference type="Proteomes" id="UP000237438">
    <property type="component" value="Unassembled WGS sequence"/>
</dbReference>
<keyword evidence="2" id="KW-1185">Reference proteome</keyword>
<dbReference type="SUPFAM" id="SSF56672">
    <property type="entry name" value="DNA/RNA polymerases"/>
    <property type="match status" value="1"/>
</dbReference>
<comment type="caution">
    <text evidence="1">The sequence shown here is derived from an EMBL/GenBank/DDBJ whole genome shotgun (WGS) entry which is preliminary data.</text>
</comment>
<evidence type="ECO:0000313" key="1">
    <source>
        <dbReference type="EMBL" id="POS84727.1"/>
    </source>
</evidence>
<reference evidence="1 2" key="1">
    <citation type="submission" date="2017-10" db="EMBL/GenBank/DDBJ databases">
        <title>Development of genomic resources for the powdery mildew, Erysiphe pulchra.</title>
        <authorList>
            <person name="Wadl P.A."/>
            <person name="Mack B.M."/>
            <person name="Moore G."/>
            <person name="Beltz S.B."/>
        </authorList>
    </citation>
    <scope>NUCLEOTIDE SEQUENCE [LARGE SCALE GENOMIC DNA]</scope>
    <source>
        <strain evidence="1">Cflorida</strain>
    </source>
</reference>
<dbReference type="AlphaFoldDB" id="A0A2S4PRR3"/>
<accession>A0A2S4PRR3</accession>
<dbReference type="InterPro" id="IPR043502">
    <property type="entry name" value="DNA/RNA_pol_sf"/>
</dbReference>
<protein>
    <submittedName>
        <fullName evidence="1">Uncharacterized protein</fullName>
    </submittedName>
</protein>
<dbReference type="EMBL" id="PEDP01000884">
    <property type="protein sequence ID" value="POS84727.1"/>
    <property type="molecule type" value="Genomic_DNA"/>
</dbReference>
<sequence>MESEDEITRYDSGKRYCRRRDEKASEQNSKLLFQKSSPQCANFESLLKKDTLSASRQPLSHNYSDAATHIQETPIAAAFPTNRRIRLLFTYKDINATEISDLPATDLYVHKVKLKDGSKSHNEKSQRRWPRDKLWWLNKSIQEGWDCGIYEPTTARENGKGFSPWNAQANLITKSDQPKWGDEPRITFN</sequence>
<dbReference type="OrthoDB" id="5153223at2759"/>
<proteinExistence type="predicted"/>
<evidence type="ECO:0000313" key="2">
    <source>
        <dbReference type="Proteomes" id="UP000237438"/>
    </source>
</evidence>
<name>A0A2S4PRR3_9PEZI</name>
<organism evidence="1 2">
    <name type="scientific">Erysiphe pulchra</name>
    <dbReference type="NCBI Taxonomy" id="225359"/>
    <lineage>
        <taxon>Eukaryota</taxon>
        <taxon>Fungi</taxon>
        <taxon>Dikarya</taxon>
        <taxon>Ascomycota</taxon>
        <taxon>Pezizomycotina</taxon>
        <taxon>Leotiomycetes</taxon>
        <taxon>Erysiphales</taxon>
        <taxon>Erysiphaceae</taxon>
        <taxon>Erysiphe</taxon>
    </lineage>
</organism>
<gene>
    <name evidence="1" type="ORF">EPUL_005778</name>
</gene>